<evidence type="ECO:0000256" key="1">
    <source>
        <dbReference type="SAM" id="MobiDB-lite"/>
    </source>
</evidence>
<dbReference type="EMBL" id="CAMKVN010023477">
    <property type="protein sequence ID" value="CAI2200147.1"/>
    <property type="molecule type" value="Genomic_DNA"/>
</dbReference>
<evidence type="ECO:0000313" key="2">
    <source>
        <dbReference type="EMBL" id="CAI2200147.1"/>
    </source>
</evidence>
<dbReference type="Proteomes" id="UP001153678">
    <property type="component" value="Unassembled WGS sequence"/>
</dbReference>
<feature type="non-terminal residue" evidence="2">
    <location>
        <position position="1"/>
    </location>
</feature>
<comment type="caution">
    <text evidence="2">The sequence shown here is derived from an EMBL/GenBank/DDBJ whole genome shotgun (WGS) entry which is preliminary data.</text>
</comment>
<organism evidence="2 3">
    <name type="scientific">Funneliformis geosporum</name>
    <dbReference type="NCBI Taxonomy" id="1117311"/>
    <lineage>
        <taxon>Eukaryota</taxon>
        <taxon>Fungi</taxon>
        <taxon>Fungi incertae sedis</taxon>
        <taxon>Mucoromycota</taxon>
        <taxon>Glomeromycotina</taxon>
        <taxon>Glomeromycetes</taxon>
        <taxon>Glomerales</taxon>
        <taxon>Glomeraceae</taxon>
        <taxon>Funneliformis</taxon>
    </lineage>
</organism>
<evidence type="ECO:0000313" key="3">
    <source>
        <dbReference type="Proteomes" id="UP001153678"/>
    </source>
</evidence>
<sequence>KLTANLPVKHHQSTQTEPLTDEKALEIEELKAQIKQLKQDYRSEMQTKREQITNLQAQIKELAKRPLKPTNSKATQTDELTTLDQLIKDIQELNNSLN</sequence>
<accession>A0A9W4TC48</accession>
<dbReference type="AlphaFoldDB" id="A0A9W4TC48"/>
<reference evidence="2" key="1">
    <citation type="submission" date="2022-08" db="EMBL/GenBank/DDBJ databases">
        <authorList>
            <person name="Kallberg Y."/>
            <person name="Tangrot J."/>
            <person name="Rosling A."/>
        </authorList>
    </citation>
    <scope>NUCLEOTIDE SEQUENCE</scope>
    <source>
        <strain evidence="2">Wild A</strain>
    </source>
</reference>
<proteinExistence type="predicted"/>
<name>A0A9W4TC48_9GLOM</name>
<dbReference type="OrthoDB" id="10578770at2759"/>
<gene>
    <name evidence="2" type="ORF">FWILDA_LOCUS19426</name>
</gene>
<feature type="region of interest" description="Disordered" evidence="1">
    <location>
        <begin position="1"/>
        <end position="21"/>
    </location>
</feature>
<protein>
    <submittedName>
        <fullName evidence="2">14429_t:CDS:1</fullName>
    </submittedName>
</protein>
<keyword evidence="3" id="KW-1185">Reference proteome</keyword>